<keyword evidence="6 8" id="KW-1133">Transmembrane helix</keyword>
<proteinExistence type="predicted"/>
<evidence type="ECO:0000313" key="11">
    <source>
        <dbReference type="Proteomes" id="UP000193827"/>
    </source>
</evidence>
<keyword evidence="3" id="KW-0328">Glycosyltransferase</keyword>
<dbReference type="InterPro" id="IPR038731">
    <property type="entry name" value="RgtA/B/C-like"/>
</dbReference>
<evidence type="ECO:0000256" key="4">
    <source>
        <dbReference type="ARBA" id="ARBA00022679"/>
    </source>
</evidence>
<reference evidence="10 11" key="1">
    <citation type="submission" date="2017-03" db="EMBL/GenBank/DDBJ databases">
        <authorList>
            <person name="Afonso C.L."/>
            <person name="Miller P.J."/>
            <person name="Scott M.A."/>
            <person name="Spackman E."/>
            <person name="Goraichik I."/>
            <person name="Dimitrov K.M."/>
            <person name="Suarez D.L."/>
            <person name="Swayne D.E."/>
        </authorList>
    </citation>
    <scope>NUCLEOTIDE SEQUENCE [LARGE SCALE GENOMIC DNA]</scope>
    <source>
        <strain evidence="10 11">CECT 8287</strain>
    </source>
</reference>
<comment type="subcellular location">
    <subcellularLocation>
        <location evidence="1">Cell membrane</location>
        <topology evidence="1">Multi-pass membrane protein</topology>
    </subcellularLocation>
</comment>
<feature type="transmembrane region" description="Helical" evidence="8">
    <location>
        <begin position="137"/>
        <end position="155"/>
    </location>
</feature>
<keyword evidence="5 8" id="KW-0812">Transmembrane</keyword>
<feature type="transmembrane region" description="Helical" evidence="8">
    <location>
        <begin position="167"/>
        <end position="195"/>
    </location>
</feature>
<feature type="domain" description="Glycosyltransferase RgtA/B/C/D-like" evidence="9">
    <location>
        <begin position="73"/>
        <end position="226"/>
    </location>
</feature>
<dbReference type="AlphaFoldDB" id="A0A1Y5TTP2"/>
<evidence type="ECO:0000259" key="9">
    <source>
        <dbReference type="Pfam" id="PF13231"/>
    </source>
</evidence>
<dbReference type="PANTHER" id="PTHR33908">
    <property type="entry name" value="MANNOSYLTRANSFERASE YKCB-RELATED"/>
    <property type="match status" value="1"/>
</dbReference>
<gene>
    <name evidence="10" type="ORF">PEL8287_03773</name>
</gene>
<dbReference type="GO" id="GO:0009103">
    <property type="term" value="P:lipopolysaccharide biosynthetic process"/>
    <property type="evidence" value="ECO:0007669"/>
    <property type="project" value="UniProtKB-ARBA"/>
</dbReference>
<evidence type="ECO:0000256" key="7">
    <source>
        <dbReference type="ARBA" id="ARBA00023136"/>
    </source>
</evidence>
<feature type="transmembrane region" description="Helical" evidence="8">
    <location>
        <begin position="361"/>
        <end position="381"/>
    </location>
</feature>
<feature type="transmembrane region" description="Helical" evidence="8">
    <location>
        <begin position="88"/>
        <end position="106"/>
    </location>
</feature>
<evidence type="ECO:0000313" key="10">
    <source>
        <dbReference type="EMBL" id="SLN68058.1"/>
    </source>
</evidence>
<organism evidence="10 11">
    <name type="scientific">Roseovarius litorisediminis</name>
    <dbReference type="NCBI Taxonomy" id="1312363"/>
    <lineage>
        <taxon>Bacteria</taxon>
        <taxon>Pseudomonadati</taxon>
        <taxon>Pseudomonadota</taxon>
        <taxon>Alphaproteobacteria</taxon>
        <taxon>Rhodobacterales</taxon>
        <taxon>Roseobacteraceae</taxon>
        <taxon>Roseovarius</taxon>
    </lineage>
</organism>
<keyword evidence="4" id="KW-0808">Transferase</keyword>
<evidence type="ECO:0000256" key="1">
    <source>
        <dbReference type="ARBA" id="ARBA00004651"/>
    </source>
</evidence>
<keyword evidence="2" id="KW-1003">Cell membrane</keyword>
<dbReference type="GO" id="GO:0016763">
    <property type="term" value="F:pentosyltransferase activity"/>
    <property type="evidence" value="ECO:0007669"/>
    <property type="project" value="TreeGrafter"/>
</dbReference>
<protein>
    <recommendedName>
        <fullName evidence="9">Glycosyltransferase RgtA/B/C/D-like domain-containing protein</fullName>
    </recommendedName>
</protein>
<evidence type="ECO:0000256" key="3">
    <source>
        <dbReference type="ARBA" id="ARBA00022676"/>
    </source>
</evidence>
<dbReference type="EMBL" id="FWFL01000015">
    <property type="protein sequence ID" value="SLN68058.1"/>
    <property type="molecule type" value="Genomic_DNA"/>
</dbReference>
<evidence type="ECO:0000256" key="5">
    <source>
        <dbReference type="ARBA" id="ARBA00022692"/>
    </source>
</evidence>
<feature type="transmembrane region" description="Helical" evidence="8">
    <location>
        <begin position="65"/>
        <end position="83"/>
    </location>
</feature>
<keyword evidence="7 8" id="KW-0472">Membrane</keyword>
<dbReference type="Pfam" id="PF13231">
    <property type="entry name" value="PMT_2"/>
    <property type="match status" value="1"/>
</dbReference>
<accession>A0A1Y5TTP2</accession>
<evidence type="ECO:0000256" key="8">
    <source>
        <dbReference type="SAM" id="Phobius"/>
    </source>
</evidence>
<evidence type="ECO:0000256" key="6">
    <source>
        <dbReference type="ARBA" id="ARBA00022989"/>
    </source>
</evidence>
<feature type="transmembrane region" description="Helical" evidence="8">
    <location>
        <begin position="337"/>
        <end position="354"/>
    </location>
</feature>
<evidence type="ECO:0000256" key="2">
    <source>
        <dbReference type="ARBA" id="ARBA00022475"/>
    </source>
</evidence>
<feature type="transmembrane region" description="Helical" evidence="8">
    <location>
        <begin position="387"/>
        <end position="407"/>
    </location>
</feature>
<name>A0A1Y5TTP2_9RHOB</name>
<sequence length="414" mass="46079">MVDSSLDFRKQQHALLAILGLGLILRLVWAALIPIDPLSDSVAYQTFAENIINHGVYGWEPDKPGAYWAVGTSALLAAGYHVFGMHSWVVIGLNLSASLLSIIILFNLGNRYFGRPSGMFAALLFALWPLTIQYTTIIASELFFICFVLIGLYFWERAKSTTYTVLWLLAAGAAFAGASYIRPIALLLPIFLTLFEVLRGETRILNSLLRMLLVLVTIGVLIAPWSYRNYQVFGKPVMISTNFGANFWMGNNPNTSGGYQPLPDRLDGLSETEKSDILLGEAKEFISENPTAFLKRTALKAVQMHNRETIGAHWNKTQILSKWGETGFKISKIVPTVYWYAMLALALAGLVAFVRANGFWAMLLCTPVMIWGYVTSLHSIIVVSDRYHSPSIPFICLIASYALATLYNSRRRTG</sequence>
<dbReference type="GO" id="GO:0005886">
    <property type="term" value="C:plasma membrane"/>
    <property type="evidence" value="ECO:0007669"/>
    <property type="project" value="UniProtKB-SubCell"/>
</dbReference>
<dbReference type="Proteomes" id="UP000193827">
    <property type="component" value="Unassembled WGS sequence"/>
</dbReference>
<keyword evidence="11" id="KW-1185">Reference proteome</keyword>
<dbReference type="InterPro" id="IPR050297">
    <property type="entry name" value="LipidA_mod_glycosyltrf_83"/>
</dbReference>
<feature type="transmembrane region" description="Helical" evidence="8">
    <location>
        <begin position="207"/>
        <end position="227"/>
    </location>
</feature>
<dbReference type="PANTHER" id="PTHR33908:SF11">
    <property type="entry name" value="MEMBRANE PROTEIN"/>
    <property type="match status" value="1"/>
</dbReference>